<dbReference type="InterPro" id="IPR036271">
    <property type="entry name" value="Tet_transcr_reg_TetR-rel_C_sf"/>
</dbReference>
<evidence type="ECO:0000313" key="6">
    <source>
        <dbReference type="Proteomes" id="UP001156441"/>
    </source>
</evidence>
<dbReference type="Proteomes" id="UP001156441">
    <property type="component" value="Unassembled WGS sequence"/>
</dbReference>
<evidence type="ECO:0000256" key="1">
    <source>
        <dbReference type="ARBA" id="ARBA00023125"/>
    </source>
</evidence>
<feature type="DNA-binding region" description="H-T-H motif" evidence="2">
    <location>
        <begin position="43"/>
        <end position="62"/>
    </location>
</feature>
<dbReference type="PRINTS" id="PR00455">
    <property type="entry name" value="HTHTETR"/>
</dbReference>
<dbReference type="InterPro" id="IPR001647">
    <property type="entry name" value="HTH_TetR"/>
</dbReference>
<protein>
    <submittedName>
        <fullName evidence="5">TetR/AcrR family transcriptional regulator</fullName>
    </submittedName>
</protein>
<keyword evidence="1 2" id="KW-0238">DNA-binding</keyword>
<feature type="region of interest" description="Disordered" evidence="3">
    <location>
        <begin position="1"/>
        <end position="21"/>
    </location>
</feature>
<dbReference type="PROSITE" id="PS50977">
    <property type="entry name" value="HTH_TETR_2"/>
    <property type="match status" value="1"/>
</dbReference>
<keyword evidence="6" id="KW-1185">Reference proteome</keyword>
<evidence type="ECO:0000259" key="4">
    <source>
        <dbReference type="PROSITE" id="PS50977"/>
    </source>
</evidence>
<gene>
    <name evidence="5" type="ORF">JT362_11700</name>
</gene>
<dbReference type="PANTHER" id="PTHR30055:SF184">
    <property type="entry name" value="HTH-TYPE TRANSCRIPTIONAL REGULATOR ETHR"/>
    <property type="match status" value="1"/>
</dbReference>
<reference evidence="5 6" key="1">
    <citation type="submission" date="2021-02" db="EMBL/GenBank/DDBJ databases">
        <title>Actinophytocola xerophila sp. nov., isolated from soil of cotton cropping field.</title>
        <authorList>
            <person name="Huang R."/>
            <person name="Chen X."/>
            <person name="Ge X."/>
            <person name="Liu W."/>
        </authorList>
    </citation>
    <scope>NUCLEOTIDE SEQUENCE [LARGE SCALE GENOMIC DNA]</scope>
    <source>
        <strain evidence="5 6">S1-96</strain>
    </source>
</reference>
<evidence type="ECO:0000313" key="5">
    <source>
        <dbReference type="EMBL" id="MCT2583783.1"/>
    </source>
</evidence>
<organism evidence="5 6">
    <name type="scientific">Actinophytocola gossypii</name>
    <dbReference type="NCBI Taxonomy" id="2812003"/>
    <lineage>
        <taxon>Bacteria</taxon>
        <taxon>Bacillati</taxon>
        <taxon>Actinomycetota</taxon>
        <taxon>Actinomycetes</taxon>
        <taxon>Pseudonocardiales</taxon>
        <taxon>Pseudonocardiaceae</taxon>
    </lineage>
</organism>
<dbReference type="SUPFAM" id="SSF48498">
    <property type="entry name" value="Tetracyclin repressor-like, C-terminal domain"/>
    <property type="match status" value="1"/>
</dbReference>
<accession>A0ABT2J7F5</accession>
<dbReference type="InterPro" id="IPR050109">
    <property type="entry name" value="HTH-type_TetR-like_transc_reg"/>
</dbReference>
<evidence type="ECO:0000256" key="2">
    <source>
        <dbReference type="PROSITE-ProRule" id="PRU00335"/>
    </source>
</evidence>
<dbReference type="Gene3D" id="1.10.10.60">
    <property type="entry name" value="Homeodomain-like"/>
    <property type="match status" value="1"/>
</dbReference>
<dbReference type="InterPro" id="IPR049397">
    <property type="entry name" value="EthR_C"/>
</dbReference>
<proteinExistence type="predicted"/>
<evidence type="ECO:0000256" key="3">
    <source>
        <dbReference type="SAM" id="MobiDB-lite"/>
    </source>
</evidence>
<dbReference type="PANTHER" id="PTHR30055">
    <property type="entry name" value="HTH-TYPE TRANSCRIPTIONAL REGULATOR RUTR"/>
    <property type="match status" value="1"/>
</dbReference>
<dbReference type="RefSeq" id="WP_260191167.1">
    <property type="nucleotide sequence ID" value="NZ_JAFFZE010000010.1"/>
</dbReference>
<name>A0ABT2J7F5_9PSEU</name>
<dbReference type="InterPro" id="IPR009057">
    <property type="entry name" value="Homeodomain-like_sf"/>
</dbReference>
<sequence length="222" mass="24104">MASAPARSVRGRRASRPSGDDREGAILATAERLLGERALRAISIDDLARGAGISRPTFYFYFPSKDAVLLALLDRVVREADEALAAVPDTLAADPSRFWRECIATYHRTFGAHAAVTLACAEVRLSNAEVGALWSRVMESWTQAVTAAVEGERERGTAPAGLPARDLAIALVSMNERVLYSSFAHDVPTVDERDVVDVLHTVWLNAIYQTTTPPTGSSRPDR</sequence>
<dbReference type="Gene3D" id="1.10.357.10">
    <property type="entry name" value="Tetracycline Repressor, domain 2"/>
    <property type="match status" value="1"/>
</dbReference>
<feature type="domain" description="HTH tetR-type" evidence="4">
    <location>
        <begin position="20"/>
        <end position="80"/>
    </location>
</feature>
<dbReference type="EMBL" id="JAFFZE010000010">
    <property type="protein sequence ID" value="MCT2583783.1"/>
    <property type="molecule type" value="Genomic_DNA"/>
</dbReference>
<dbReference type="SUPFAM" id="SSF46689">
    <property type="entry name" value="Homeodomain-like"/>
    <property type="match status" value="1"/>
</dbReference>
<comment type="caution">
    <text evidence="5">The sequence shown here is derived from an EMBL/GenBank/DDBJ whole genome shotgun (WGS) entry which is preliminary data.</text>
</comment>
<dbReference type="Pfam" id="PF21313">
    <property type="entry name" value="EthR_C"/>
    <property type="match status" value="1"/>
</dbReference>
<dbReference type="Pfam" id="PF00440">
    <property type="entry name" value="TetR_N"/>
    <property type="match status" value="1"/>
</dbReference>